<organism evidence="2 3">
    <name type="scientific">Streptomyces iakyrus</name>
    <dbReference type="NCBI Taxonomy" id="68219"/>
    <lineage>
        <taxon>Bacteria</taxon>
        <taxon>Bacillati</taxon>
        <taxon>Actinomycetota</taxon>
        <taxon>Actinomycetes</taxon>
        <taxon>Kitasatosporales</taxon>
        <taxon>Streptomycetaceae</taxon>
        <taxon>Streptomyces</taxon>
    </lineage>
</organism>
<evidence type="ECO:0000313" key="2">
    <source>
        <dbReference type="EMBL" id="MFJ4079507.1"/>
    </source>
</evidence>
<evidence type="ECO:0000313" key="3">
    <source>
        <dbReference type="Proteomes" id="UP001617511"/>
    </source>
</evidence>
<dbReference type="InterPro" id="IPR036444">
    <property type="entry name" value="PLipase_A2_dom_sf"/>
</dbReference>
<accession>A0ABW8FBU0</accession>
<dbReference type="RefSeq" id="WP_388129819.1">
    <property type="nucleotide sequence ID" value="NZ_JBEYEN010000006.1"/>
</dbReference>
<gene>
    <name evidence="2" type="ORF">ACIP2Z_11170</name>
</gene>
<dbReference type="SUPFAM" id="SSF48619">
    <property type="entry name" value="Phospholipase A2, PLA2"/>
    <property type="match status" value="1"/>
</dbReference>
<keyword evidence="3" id="KW-1185">Reference proteome</keyword>
<comment type="caution">
    <text evidence="2">The sequence shown here is derived from an EMBL/GenBank/DDBJ whole genome shotgun (WGS) entry which is preliminary data.</text>
</comment>
<name>A0ABW8FBU0_9ACTN</name>
<protein>
    <submittedName>
        <fullName evidence="2">Phospholipase</fullName>
    </submittedName>
</protein>
<dbReference type="Pfam" id="PF09056">
    <property type="entry name" value="Phospholip_A2_3"/>
    <property type="match status" value="1"/>
</dbReference>
<proteinExistence type="predicted"/>
<dbReference type="EMBL" id="JBIVGG010000004">
    <property type="protein sequence ID" value="MFJ4079507.1"/>
    <property type="molecule type" value="Genomic_DNA"/>
</dbReference>
<sequence>MLRRMRISAGAVVAAAVTFLAAAPAQAAPADKPEVLSRWTQTSASSYQAWYAARQNQADWSAYGFDWSTDYCTTSPDNPYGYPFALSCARHDFGYRNYKAAGQFAANKDRLDSAFYADLKRVCASYSGERRTECDSLATVYYEAVRILGLQKAETGRAA</sequence>
<dbReference type="Proteomes" id="UP001617511">
    <property type="component" value="Unassembled WGS sequence"/>
</dbReference>
<evidence type="ECO:0000256" key="1">
    <source>
        <dbReference type="SAM" id="SignalP"/>
    </source>
</evidence>
<dbReference type="InterPro" id="IPR015141">
    <property type="entry name" value="PLipase_A2_prok/fun"/>
</dbReference>
<reference evidence="2 3" key="1">
    <citation type="submission" date="2024-10" db="EMBL/GenBank/DDBJ databases">
        <title>The Natural Products Discovery Center: Release of the First 8490 Sequenced Strains for Exploring Actinobacteria Biosynthetic Diversity.</title>
        <authorList>
            <person name="Kalkreuter E."/>
            <person name="Kautsar S.A."/>
            <person name="Yang D."/>
            <person name="Bader C.D."/>
            <person name="Teijaro C.N."/>
            <person name="Fluegel L."/>
            <person name="Davis C.M."/>
            <person name="Simpson J.R."/>
            <person name="Lauterbach L."/>
            <person name="Steele A.D."/>
            <person name="Gui C."/>
            <person name="Meng S."/>
            <person name="Li G."/>
            <person name="Viehrig K."/>
            <person name="Ye F."/>
            <person name="Su P."/>
            <person name="Kiefer A.F."/>
            <person name="Nichols A."/>
            <person name="Cepeda A.J."/>
            <person name="Yan W."/>
            <person name="Fan B."/>
            <person name="Jiang Y."/>
            <person name="Adhikari A."/>
            <person name="Zheng C.-J."/>
            <person name="Schuster L."/>
            <person name="Cowan T.M."/>
            <person name="Smanski M.J."/>
            <person name="Chevrette M.G."/>
            <person name="De Carvalho L.P.S."/>
            <person name="Shen B."/>
        </authorList>
    </citation>
    <scope>NUCLEOTIDE SEQUENCE [LARGE SCALE GENOMIC DNA]</scope>
    <source>
        <strain evidence="2 3">NPDC089932</strain>
    </source>
</reference>
<feature type="chain" id="PRO_5047424608" evidence="1">
    <location>
        <begin position="28"/>
        <end position="159"/>
    </location>
</feature>
<dbReference type="Gene3D" id="1.20.90.10">
    <property type="entry name" value="Phospholipase A2 domain"/>
    <property type="match status" value="1"/>
</dbReference>
<keyword evidence="1" id="KW-0732">Signal</keyword>
<feature type="signal peptide" evidence="1">
    <location>
        <begin position="1"/>
        <end position="27"/>
    </location>
</feature>